<dbReference type="PANTHER" id="PTHR11690:SF248">
    <property type="entry name" value="PICKPOCKET 17, ISOFORM A"/>
    <property type="match status" value="1"/>
</dbReference>
<evidence type="ECO:0000256" key="4">
    <source>
        <dbReference type="ARBA" id="ARBA00022461"/>
    </source>
</evidence>
<proteinExistence type="inferred from homology"/>
<sequence>MSSPESATMEAEVHFVRSSKDEKWAMYHGYLCDEDSWEQPPSDFDAPVEPETRWTKVKTRTKEFLETVTLDGISQTCGARHWLRRLVWLAFFTLCTVYGLMQCYEVYNEYIGYPKAVSVQLQTERPAQFPAVTLCNLNPINNEEKLRNDSVYGAFIDVQEKNTVTGEHSIRLCN</sequence>
<keyword evidence="7" id="KW-0915">Sodium</keyword>
<keyword evidence="6" id="KW-1133">Transmembrane helix</keyword>
<dbReference type="Pfam" id="PF00858">
    <property type="entry name" value="ASC"/>
    <property type="match status" value="1"/>
</dbReference>
<dbReference type="InterPro" id="IPR001873">
    <property type="entry name" value="ENaC"/>
</dbReference>
<keyword evidence="5 12" id="KW-0812">Transmembrane</keyword>
<evidence type="ECO:0000313" key="13">
    <source>
        <dbReference type="Proteomes" id="UP000694843"/>
    </source>
</evidence>
<keyword evidence="13" id="KW-1185">Reference proteome</keyword>
<comment type="subcellular location">
    <subcellularLocation>
        <location evidence="1">Membrane</location>
        <topology evidence="1">Multi-pass membrane protein</topology>
    </subcellularLocation>
</comment>
<keyword evidence="4 12" id="KW-0894">Sodium channel</keyword>
<dbReference type="RefSeq" id="XP_018021890.1">
    <property type="nucleotide sequence ID" value="XM_018166401.2"/>
</dbReference>
<evidence type="ECO:0000256" key="11">
    <source>
        <dbReference type="ARBA" id="ARBA00023303"/>
    </source>
</evidence>
<accession>A0A8B7P7F5</accession>
<evidence type="ECO:0000256" key="2">
    <source>
        <dbReference type="ARBA" id="ARBA00007193"/>
    </source>
</evidence>
<dbReference type="PANTHER" id="PTHR11690">
    <property type="entry name" value="AMILORIDE-SENSITIVE SODIUM CHANNEL-RELATED"/>
    <property type="match status" value="1"/>
</dbReference>
<reference evidence="14" key="1">
    <citation type="submission" date="2025-08" db="UniProtKB">
        <authorList>
            <consortium name="RefSeq"/>
        </authorList>
    </citation>
    <scope>IDENTIFICATION</scope>
    <source>
        <tissue evidence="14">Whole organism</tissue>
    </source>
</reference>
<name>A0A8B7P7F5_HYAAZ</name>
<dbReference type="KEGG" id="hazt:108678062"/>
<dbReference type="GO" id="GO:0015280">
    <property type="term" value="F:ligand-gated sodium channel activity"/>
    <property type="evidence" value="ECO:0007669"/>
    <property type="project" value="TreeGrafter"/>
</dbReference>
<dbReference type="GO" id="GO:0005886">
    <property type="term" value="C:plasma membrane"/>
    <property type="evidence" value="ECO:0007669"/>
    <property type="project" value="TreeGrafter"/>
</dbReference>
<keyword evidence="8 12" id="KW-0406">Ion transport</keyword>
<evidence type="ECO:0000256" key="5">
    <source>
        <dbReference type="ARBA" id="ARBA00022692"/>
    </source>
</evidence>
<evidence type="ECO:0000256" key="1">
    <source>
        <dbReference type="ARBA" id="ARBA00004141"/>
    </source>
</evidence>
<dbReference type="Proteomes" id="UP000694843">
    <property type="component" value="Unplaced"/>
</dbReference>
<evidence type="ECO:0000256" key="3">
    <source>
        <dbReference type="ARBA" id="ARBA00022448"/>
    </source>
</evidence>
<dbReference type="OrthoDB" id="6382785at2759"/>
<evidence type="ECO:0000313" key="14">
    <source>
        <dbReference type="RefSeq" id="XP_018021890.1"/>
    </source>
</evidence>
<dbReference type="GeneID" id="108678062"/>
<evidence type="ECO:0000256" key="8">
    <source>
        <dbReference type="ARBA" id="ARBA00023065"/>
    </source>
</evidence>
<keyword evidence="11 12" id="KW-0407">Ion channel</keyword>
<evidence type="ECO:0000256" key="10">
    <source>
        <dbReference type="ARBA" id="ARBA00023201"/>
    </source>
</evidence>
<keyword evidence="3 12" id="KW-0813">Transport</keyword>
<evidence type="ECO:0000256" key="7">
    <source>
        <dbReference type="ARBA" id="ARBA00023053"/>
    </source>
</evidence>
<gene>
    <name evidence="14" type="primary">LOC108678062</name>
</gene>
<evidence type="ECO:0000256" key="6">
    <source>
        <dbReference type="ARBA" id="ARBA00022989"/>
    </source>
</evidence>
<evidence type="ECO:0000256" key="9">
    <source>
        <dbReference type="ARBA" id="ARBA00023136"/>
    </source>
</evidence>
<comment type="similarity">
    <text evidence="2 12">Belongs to the amiloride-sensitive sodium channel (TC 1.A.6) family.</text>
</comment>
<keyword evidence="9" id="KW-0472">Membrane</keyword>
<dbReference type="AlphaFoldDB" id="A0A8B7P7F5"/>
<keyword evidence="10 12" id="KW-0739">Sodium transport</keyword>
<organism evidence="13 14">
    <name type="scientific">Hyalella azteca</name>
    <name type="common">Amphipod</name>
    <dbReference type="NCBI Taxonomy" id="294128"/>
    <lineage>
        <taxon>Eukaryota</taxon>
        <taxon>Metazoa</taxon>
        <taxon>Ecdysozoa</taxon>
        <taxon>Arthropoda</taxon>
        <taxon>Crustacea</taxon>
        <taxon>Multicrustacea</taxon>
        <taxon>Malacostraca</taxon>
        <taxon>Eumalacostraca</taxon>
        <taxon>Peracarida</taxon>
        <taxon>Amphipoda</taxon>
        <taxon>Senticaudata</taxon>
        <taxon>Talitrida</taxon>
        <taxon>Talitroidea</taxon>
        <taxon>Hyalellidae</taxon>
        <taxon>Hyalella</taxon>
    </lineage>
</organism>
<evidence type="ECO:0000256" key="12">
    <source>
        <dbReference type="RuleBase" id="RU000679"/>
    </source>
</evidence>
<protein>
    <submittedName>
        <fullName evidence="14">Degenerin del-1</fullName>
    </submittedName>
</protein>